<dbReference type="OrthoDB" id="5295974at2"/>
<accession>A0A0W0TBC2</accession>
<organism evidence="1 2">
    <name type="scientific">Legionella drozanskii LLAP-1</name>
    <dbReference type="NCBI Taxonomy" id="1212489"/>
    <lineage>
        <taxon>Bacteria</taxon>
        <taxon>Pseudomonadati</taxon>
        <taxon>Pseudomonadota</taxon>
        <taxon>Gammaproteobacteria</taxon>
        <taxon>Legionellales</taxon>
        <taxon>Legionellaceae</taxon>
        <taxon>Legionella</taxon>
    </lineage>
</organism>
<dbReference type="RefSeq" id="WP_058494629.1">
    <property type="nucleotide sequence ID" value="NZ_CAAAIU010000003.1"/>
</dbReference>
<keyword evidence="2" id="KW-1185">Reference proteome</keyword>
<sequence>MDVVVNDSKEEQPVGSEPLIGHENYYQNILVGLGFKSESLPLAKFLSLYHYLPEGQWLVASPIHWEATHNDAMIVATGSGLDLDDSESRLWFAEVARFLQDDHFEPFFHDGQTWLFRINGKPQITSRPVQSMLHQSIMPTLNSLDSSLYWQRLITELQMYLSAHPLNLQRENKLPINGLWFWGEGEFKIIEKRPVATDDEKLLNLGLTEISALTSETIIEKNHLLIINDQKEIELCHLNDKISKNKVHWYWNNLAYSTRATHWWSRFI</sequence>
<comment type="caution">
    <text evidence="1">The sequence shown here is derived from an EMBL/GenBank/DDBJ whole genome shotgun (WGS) entry which is preliminary data.</text>
</comment>
<evidence type="ECO:0000313" key="1">
    <source>
        <dbReference type="EMBL" id="KTC92895.1"/>
    </source>
</evidence>
<dbReference type="PATRIC" id="fig|1212489.4.peg.276"/>
<name>A0A0W0TBC2_9GAMM</name>
<protein>
    <submittedName>
        <fullName evidence="1">Cofactor-independent phosphoglycerate mutase</fullName>
    </submittedName>
</protein>
<evidence type="ECO:0000313" key="2">
    <source>
        <dbReference type="Proteomes" id="UP000054736"/>
    </source>
</evidence>
<gene>
    <name evidence="1" type="ORF">Ldro_0266</name>
</gene>
<dbReference type="Proteomes" id="UP000054736">
    <property type="component" value="Unassembled WGS sequence"/>
</dbReference>
<reference evidence="1 2" key="1">
    <citation type="submission" date="2015-11" db="EMBL/GenBank/DDBJ databases">
        <title>Genomic analysis of 38 Legionella species identifies large and diverse effector repertoires.</title>
        <authorList>
            <person name="Burstein D."/>
            <person name="Amaro F."/>
            <person name="Zusman T."/>
            <person name="Lifshitz Z."/>
            <person name="Cohen O."/>
            <person name="Gilbert J.A."/>
            <person name="Pupko T."/>
            <person name="Shuman H.A."/>
            <person name="Segal G."/>
        </authorList>
    </citation>
    <scope>NUCLEOTIDE SEQUENCE [LARGE SCALE GENOMIC DNA]</scope>
    <source>
        <strain evidence="1 2">ATCC 700990</strain>
    </source>
</reference>
<proteinExistence type="predicted"/>
<dbReference type="STRING" id="1212489.Ldro_0266"/>
<dbReference type="AlphaFoldDB" id="A0A0W0TBC2"/>
<dbReference type="EMBL" id="LNXY01000003">
    <property type="protein sequence ID" value="KTC92895.1"/>
    <property type="molecule type" value="Genomic_DNA"/>
</dbReference>